<reference evidence="1" key="1">
    <citation type="submission" date="2018-02" db="EMBL/GenBank/DDBJ databases">
        <title>Rhizophora mucronata_Transcriptome.</title>
        <authorList>
            <person name="Meera S.P."/>
            <person name="Sreeshan A."/>
            <person name="Augustine A."/>
        </authorList>
    </citation>
    <scope>NUCLEOTIDE SEQUENCE</scope>
    <source>
        <tissue evidence="1">Leaf</tissue>
    </source>
</reference>
<dbReference type="AlphaFoldDB" id="A0A2P2PBN6"/>
<name>A0A2P2PBN6_RHIMU</name>
<protein>
    <submittedName>
        <fullName evidence="1">Uncharacterized protein</fullName>
    </submittedName>
</protein>
<dbReference type="EMBL" id="GGEC01071676">
    <property type="protein sequence ID" value="MBX52160.1"/>
    <property type="molecule type" value="Transcribed_RNA"/>
</dbReference>
<evidence type="ECO:0000313" key="1">
    <source>
        <dbReference type="EMBL" id="MBX52160.1"/>
    </source>
</evidence>
<organism evidence="1">
    <name type="scientific">Rhizophora mucronata</name>
    <name type="common">Asiatic mangrove</name>
    <dbReference type="NCBI Taxonomy" id="61149"/>
    <lineage>
        <taxon>Eukaryota</taxon>
        <taxon>Viridiplantae</taxon>
        <taxon>Streptophyta</taxon>
        <taxon>Embryophyta</taxon>
        <taxon>Tracheophyta</taxon>
        <taxon>Spermatophyta</taxon>
        <taxon>Magnoliopsida</taxon>
        <taxon>eudicotyledons</taxon>
        <taxon>Gunneridae</taxon>
        <taxon>Pentapetalae</taxon>
        <taxon>rosids</taxon>
        <taxon>fabids</taxon>
        <taxon>Malpighiales</taxon>
        <taxon>Rhizophoraceae</taxon>
        <taxon>Rhizophora</taxon>
    </lineage>
</organism>
<sequence length="34" mass="4043">MLLLDDFICTKCIVSRLNQIHQPWQVMLKQPCVK</sequence>
<accession>A0A2P2PBN6</accession>
<proteinExistence type="predicted"/>